<evidence type="ECO:0000313" key="3">
    <source>
        <dbReference type="EMBL" id="KAL0947777.1"/>
    </source>
</evidence>
<sequence>MHLYFLNNSALNTTLVDDSGDERYTVATPWRWSRRTTTISKTVWVPERSVEKDSCVTFSEPPTLPDSPASEESRPSLSTLLSSSFLSPKSSELAQIQWHCISNSRLKLAGCIECDLREYLVRSGLLGRLRTFTASDGQSYQWSMGVRAPVLYRNDHDRVPVARFHGKRFGVPGICKPRDAFLEILPAGEHIADSVVMTFVYIEKRRRDS</sequence>
<name>A0ABR3IX05_9AGAR</name>
<organism evidence="3 4">
    <name type="scientific">Hohenbuehelia grisea</name>
    <dbReference type="NCBI Taxonomy" id="104357"/>
    <lineage>
        <taxon>Eukaryota</taxon>
        <taxon>Fungi</taxon>
        <taxon>Dikarya</taxon>
        <taxon>Basidiomycota</taxon>
        <taxon>Agaricomycotina</taxon>
        <taxon>Agaricomycetes</taxon>
        <taxon>Agaricomycetidae</taxon>
        <taxon>Agaricales</taxon>
        <taxon>Pleurotineae</taxon>
        <taxon>Pleurotaceae</taxon>
        <taxon>Hohenbuehelia</taxon>
    </lineage>
</organism>
<proteinExistence type="predicted"/>
<dbReference type="InterPro" id="IPR046528">
    <property type="entry name" value="DUF6593"/>
</dbReference>
<evidence type="ECO:0000313" key="4">
    <source>
        <dbReference type="Proteomes" id="UP001556367"/>
    </source>
</evidence>
<comment type="caution">
    <text evidence="3">The sequence shown here is derived from an EMBL/GenBank/DDBJ whole genome shotgun (WGS) entry which is preliminary data.</text>
</comment>
<reference evidence="4" key="1">
    <citation type="submission" date="2024-06" db="EMBL/GenBank/DDBJ databases">
        <title>Multi-omics analyses provide insights into the biosynthesis of the anticancer antibiotic pleurotin in Hohenbuehelia grisea.</title>
        <authorList>
            <person name="Weaver J.A."/>
            <person name="Alberti F."/>
        </authorList>
    </citation>
    <scope>NUCLEOTIDE SEQUENCE [LARGE SCALE GENOMIC DNA]</scope>
    <source>
        <strain evidence="4">T-177</strain>
    </source>
</reference>
<dbReference type="EMBL" id="JASNQZ010000015">
    <property type="protein sequence ID" value="KAL0947777.1"/>
    <property type="molecule type" value="Genomic_DNA"/>
</dbReference>
<protein>
    <recommendedName>
        <fullName evidence="2">DUF6593 domain-containing protein</fullName>
    </recommendedName>
</protein>
<evidence type="ECO:0000256" key="1">
    <source>
        <dbReference type="SAM" id="MobiDB-lite"/>
    </source>
</evidence>
<evidence type="ECO:0000259" key="2">
    <source>
        <dbReference type="Pfam" id="PF20236"/>
    </source>
</evidence>
<feature type="domain" description="DUF6593" evidence="2">
    <location>
        <begin position="8"/>
        <end position="208"/>
    </location>
</feature>
<gene>
    <name evidence="3" type="ORF">HGRIS_013852</name>
</gene>
<accession>A0ABR3IX05</accession>
<dbReference type="Pfam" id="PF20236">
    <property type="entry name" value="DUF6593"/>
    <property type="match status" value="1"/>
</dbReference>
<keyword evidence="4" id="KW-1185">Reference proteome</keyword>
<feature type="region of interest" description="Disordered" evidence="1">
    <location>
        <begin position="56"/>
        <end position="75"/>
    </location>
</feature>
<dbReference type="Proteomes" id="UP001556367">
    <property type="component" value="Unassembled WGS sequence"/>
</dbReference>